<dbReference type="Proteomes" id="UP000256686">
    <property type="component" value="Unassembled WGS sequence"/>
</dbReference>
<dbReference type="Pfam" id="PF06475">
    <property type="entry name" value="Glycolipid_bind"/>
    <property type="match status" value="1"/>
</dbReference>
<dbReference type="AlphaFoldDB" id="A0A3D9C8N6"/>
<accession>A0A3D9C8N6</accession>
<dbReference type="InterPro" id="IPR009467">
    <property type="entry name" value="Glycolipid-bd_prot_put"/>
</dbReference>
<gene>
    <name evidence="1" type="ORF">DRF65_10965</name>
</gene>
<protein>
    <recommendedName>
        <fullName evidence="3">Glycolipid-binding domain-containing protein</fullName>
    </recommendedName>
</protein>
<evidence type="ECO:0008006" key="3">
    <source>
        <dbReference type="Google" id="ProtNLM"/>
    </source>
</evidence>
<dbReference type="EMBL" id="QNVT01000009">
    <property type="protein sequence ID" value="REC62227.1"/>
    <property type="molecule type" value="Genomic_DNA"/>
</dbReference>
<organism evidence="1 2">
    <name type="scientific">Chryseobacterium pennae</name>
    <dbReference type="NCBI Taxonomy" id="2258962"/>
    <lineage>
        <taxon>Bacteria</taxon>
        <taxon>Pseudomonadati</taxon>
        <taxon>Bacteroidota</taxon>
        <taxon>Flavobacteriia</taxon>
        <taxon>Flavobacteriales</taxon>
        <taxon>Weeksellaceae</taxon>
        <taxon>Chryseobacterium group</taxon>
        <taxon>Chryseobacterium</taxon>
    </lineage>
</organism>
<evidence type="ECO:0000313" key="2">
    <source>
        <dbReference type="Proteomes" id="UP000256686"/>
    </source>
</evidence>
<evidence type="ECO:0000313" key="1">
    <source>
        <dbReference type="EMBL" id="REC62227.1"/>
    </source>
</evidence>
<name>A0A3D9C8N6_9FLAO</name>
<proteinExistence type="predicted"/>
<dbReference type="RefSeq" id="WP_115970799.1">
    <property type="nucleotide sequence ID" value="NZ_QNVT01000009.1"/>
</dbReference>
<sequence>MNLIVWRGLFYKSWEHCKIEKQADMLAVESIIVGNHQGKIYNVSYVLKINAEWCVQEFEITSEIDGVTAVVLGKEQGEEWLINDQLRSEFRGLHYIDISVTPLTNSLPINNLHMAIGEQHVIDVLYIDILANDLKAVKQRYSRISKDQYLYENCDSDFSSIIQVDAKGIVKSYPGLFEVVAENVAK</sequence>
<reference evidence="2" key="1">
    <citation type="submission" date="2018-06" db="EMBL/GenBank/DDBJ databases">
        <authorList>
            <person name="Lum Nde A."/>
            <person name="Hugo C."/>
        </authorList>
    </citation>
    <scope>NUCLEOTIDE SEQUENCE [LARGE SCALE GENOMIC DNA]</scope>
    <source>
        <strain evidence="2">1_F178</strain>
    </source>
</reference>
<dbReference type="SUPFAM" id="SSF159275">
    <property type="entry name" value="PA1994-like"/>
    <property type="match status" value="1"/>
</dbReference>
<keyword evidence="2" id="KW-1185">Reference proteome</keyword>
<comment type="caution">
    <text evidence="1">The sequence shown here is derived from an EMBL/GenBank/DDBJ whole genome shotgun (WGS) entry which is preliminary data.</text>
</comment>